<evidence type="ECO:0000256" key="1">
    <source>
        <dbReference type="PROSITE-ProRule" id="PRU00023"/>
    </source>
</evidence>
<dbReference type="EMBL" id="KZ772784">
    <property type="protein sequence ID" value="PTQ31421.1"/>
    <property type="molecule type" value="Genomic_DNA"/>
</dbReference>
<feature type="repeat" description="ANK" evidence="1">
    <location>
        <begin position="104"/>
        <end position="136"/>
    </location>
</feature>
<sequence>MFLNESFSADLCSLRVFSEVADTFNLRYIPFKAIFASTSGKRPNEFTKEESQKLLSAEQLDATLQLLFYASKGDVGGIQAMTAKNTDVKAADFENTDVKAADFDQRTALHMAACENLNKVVKVLIEKWADVNAEDRCCSTVPWVAVDVYRLHRVERLAIATESRRSRITSLMGSEVGEVIADPYLTPKDESSRLSNVEGLTWMTYYIHVTAVDCFSTETQDMSYAGCFLISNCPTFPIPSRDMTHSYVIETRPVGFPVDCAATSCDHTRELRQIDFDRKSVPCFKV</sequence>
<dbReference type="Gramene" id="Mp4g09560.1">
    <property type="protein sequence ID" value="Mp4g09560.1.cds"/>
    <property type="gene ID" value="Mp4g09560"/>
</dbReference>
<dbReference type="Pfam" id="PF00023">
    <property type="entry name" value="Ank"/>
    <property type="match status" value="1"/>
</dbReference>
<organism evidence="2 3">
    <name type="scientific">Marchantia polymorpha</name>
    <name type="common">Common liverwort</name>
    <name type="synonym">Marchantia aquatica</name>
    <dbReference type="NCBI Taxonomy" id="3197"/>
    <lineage>
        <taxon>Eukaryota</taxon>
        <taxon>Viridiplantae</taxon>
        <taxon>Streptophyta</taxon>
        <taxon>Embryophyta</taxon>
        <taxon>Marchantiophyta</taxon>
        <taxon>Marchantiopsida</taxon>
        <taxon>Marchantiidae</taxon>
        <taxon>Marchantiales</taxon>
        <taxon>Marchantiaceae</taxon>
        <taxon>Marchantia</taxon>
    </lineage>
</organism>
<evidence type="ECO:0000313" key="2">
    <source>
        <dbReference type="EMBL" id="PTQ31421.1"/>
    </source>
</evidence>
<keyword evidence="1" id="KW-0040">ANK repeat</keyword>
<evidence type="ECO:0000313" key="3">
    <source>
        <dbReference type="Proteomes" id="UP000244005"/>
    </source>
</evidence>
<dbReference type="Proteomes" id="UP000244005">
    <property type="component" value="Unassembled WGS sequence"/>
</dbReference>
<protein>
    <submittedName>
        <fullName evidence="2">Uncharacterized protein</fullName>
    </submittedName>
</protein>
<keyword evidence="3" id="KW-1185">Reference proteome</keyword>
<accession>A0A2R6WC42</accession>
<reference evidence="3" key="1">
    <citation type="journal article" date="2017" name="Cell">
        <title>Insights into land plant evolution garnered from the Marchantia polymorpha genome.</title>
        <authorList>
            <person name="Bowman J.L."/>
            <person name="Kohchi T."/>
            <person name="Yamato K.T."/>
            <person name="Jenkins J."/>
            <person name="Shu S."/>
            <person name="Ishizaki K."/>
            <person name="Yamaoka S."/>
            <person name="Nishihama R."/>
            <person name="Nakamura Y."/>
            <person name="Berger F."/>
            <person name="Adam C."/>
            <person name="Aki S.S."/>
            <person name="Althoff F."/>
            <person name="Araki T."/>
            <person name="Arteaga-Vazquez M.A."/>
            <person name="Balasubrmanian S."/>
            <person name="Barry K."/>
            <person name="Bauer D."/>
            <person name="Boehm C.R."/>
            <person name="Briginshaw L."/>
            <person name="Caballero-Perez J."/>
            <person name="Catarino B."/>
            <person name="Chen F."/>
            <person name="Chiyoda S."/>
            <person name="Chovatia M."/>
            <person name="Davies K.M."/>
            <person name="Delmans M."/>
            <person name="Demura T."/>
            <person name="Dierschke T."/>
            <person name="Dolan L."/>
            <person name="Dorantes-Acosta A.E."/>
            <person name="Eklund D.M."/>
            <person name="Florent S.N."/>
            <person name="Flores-Sandoval E."/>
            <person name="Fujiyama A."/>
            <person name="Fukuzawa H."/>
            <person name="Galik B."/>
            <person name="Grimanelli D."/>
            <person name="Grimwood J."/>
            <person name="Grossniklaus U."/>
            <person name="Hamada T."/>
            <person name="Haseloff J."/>
            <person name="Hetherington A.J."/>
            <person name="Higo A."/>
            <person name="Hirakawa Y."/>
            <person name="Hundley H.N."/>
            <person name="Ikeda Y."/>
            <person name="Inoue K."/>
            <person name="Inoue S.I."/>
            <person name="Ishida S."/>
            <person name="Jia Q."/>
            <person name="Kakita M."/>
            <person name="Kanazawa T."/>
            <person name="Kawai Y."/>
            <person name="Kawashima T."/>
            <person name="Kennedy M."/>
            <person name="Kinose K."/>
            <person name="Kinoshita T."/>
            <person name="Kohara Y."/>
            <person name="Koide E."/>
            <person name="Komatsu K."/>
            <person name="Kopischke S."/>
            <person name="Kubo M."/>
            <person name="Kyozuka J."/>
            <person name="Lagercrantz U."/>
            <person name="Lin S.S."/>
            <person name="Lindquist E."/>
            <person name="Lipzen A.M."/>
            <person name="Lu C.W."/>
            <person name="De Luna E."/>
            <person name="Martienssen R.A."/>
            <person name="Minamino N."/>
            <person name="Mizutani M."/>
            <person name="Mizutani M."/>
            <person name="Mochizuki N."/>
            <person name="Monte I."/>
            <person name="Mosher R."/>
            <person name="Nagasaki H."/>
            <person name="Nakagami H."/>
            <person name="Naramoto S."/>
            <person name="Nishitani K."/>
            <person name="Ohtani M."/>
            <person name="Okamoto T."/>
            <person name="Okumura M."/>
            <person name="Phillips J."/>
            <person name="Pollak B."/>
            <person name="Reinders A."/>
            <person name="Rovekamp M."/>
            <person name="Sano R."/>
            <person name="Sawa S."/>
            <person name="Schmid M.W."/>
            <person name="Shirakawa M."/>
            <person name="Solano R."/>
            <person name="Spunde A."/>
            <person name="Suetsugu N."/>
            <person name="Sugano S."/>
            <person name="Sugiyama A."/>
            <person name="Sun R."/>
            <person name="Suzuki Y."/>
            <person name="Takenaka M."/>
            <person name="Takezawa D."/>
            <person name="Tomogane H."/>
            <person name="Tsuzuki M."/>
            <person name="Ueda T."/>
            <person name="Umeda M."/>
            <person name="Ward J.M."/>
            <person name="Watanabe Y."/>
            <person name="Yazaki K."/>
            <person name="Yokoyama R."/>
            <person name="Yoshitake Y."/>
            <person name="Yotsui I."/>
            <person name="Zachgo S."/>
            <person name="Schmutz J."/>
        </authorList>
    </citation>
    <scope>NUCLEOTIDE SEQUENCE [LARGE SCALE GENOMIC DNA]</scope>
    <source>
        <strain evidence="3">Tak-1</strain>
    </source>
</reference>
<proteinExistence type="predicted"/>
<dbReference type="AlphaFoldDB" id="A0A2R6WC42"/>
<dbReference type="OrthoDB" id="4062651at2759"/>
<dbReference type="PROSITE" id="PS50297">
    <property type="entry name" value="ANK_REP_REGION"/>
    <property type="match status" value="1"/>
</dbReference>
<gene>
    <name evidence="2" type="ORF">MARPO_0112s0061</name>
</gene>
<dbReference type="Gene3D" id="1.25.40.20">
    <property type="entry name" value="Ankyrin repeat-containing domain"/>
    <property type="match status" value="1"/>
</dbReference>
<dbReference type="InterPro" id="IPR036770">
    <property type="entry name" value="Ankyrin_rpt-contain_sf"/>
</dbReference>
<dbReference type="SUPFAM" id="SSF48403">
    <property type="entry name" value="Ankyrin repeat"/>
    <property type="match status" value="1"/>
</dbReference>
<dbReference type="PROSITE" id="PS50088">
    <property type="entry name" value="ANK_REPEAT"/>
    <property type="match status" value="1"/>
</dbReference>
<dbReference type="InterPro" id="IPR002110">
    <property type="entry name" value="Ankyrin_rpt"/>
</dbReference>
<name>A0A2R6WC42_MARPO</name>